<dbReference type="AlphaFoldDB" id="N8ZNE4"/>
<comment type="caution">
    <text evidence="1">The sequence shown here is derived from an EMBL/GenBank/DDBJ whole genome shotgun (WGS) entry which is preliminary data.</text>
</comment>
<dbReference type="eggNOG" id="ENOG50309ZP">
    <property type="taxonomic scope" value="Bacteria"/>
</dbReference>
<dbReference type="GeneID" id="84209641"/>
<keyword evidence="2" id="KW-1185">Reference proteome</keyword>
<gene>
    <name evidence="1" type="ORF">F960_02310</name>
</gene>
<evidence type="ECO:0000313" key="1">
    <source>
        <dbReference type="EMBL" id="ENV33283.1"/>
    </source>
</evidence>
<dbReference type="RefSeq" id="WP_004863549.1">
    <property type="nucleotide sequence ID" value="NZ_ASYY01000087.1"/>
</dbReference>
<name>N8ZNE4_9GAMM</name>
<dbReference type="Proteomes" id="UP000013117">
    <property type="component" value="Unassembled WGS sequence"/>
</dbReference>
<organism evidence="1 2">
    <name type="scientific">Acinetobacter gerneri DSM 14967 = CIP 107464 = MTCC 9824</name>
    <dbReference type="NCBI Taxonomy" id="1120926"/>
    <lineage>
        <taxon>Bacteria</taxon>
        <taxon>Pseudomonadati</taxon>
        <taxon>Pseudomonadota</taxon>
        <taxon>Gammaproteobacteria</taxon>
        <taxon>Moraxellales</taxon>
        <taxon>Moraxellaceae</taxon>
        <taxon>Acinetobacter</taxon>
    </lineage>
</organism>
<proteinExistence type="predicted"/>
<dbReference type="EMBL" id="APPN01000069">
    <property type="protein sequence ID" value="ENV33283.1"/>
    <property type="molecule type" value="Genomic_DNA"/>
</dbReference>
<dbReference type="HOGENOM" id="CLU_075481_0_0_6"/>
<reference evidence="1 2" key="1">
    <citation type="submission" date="2013-02" db="EMBL/GenBank/DDBJ databases">
        <title>The Genome Sequence of Acinetobacter gerneri CIP 107464.</title>
        <authorList>
            <consortium name="The Broad Institute Genome Sequencing Platform"/>
            <consortium name="The Broad Institute Genome Sequencing Center for Infectious Disease"/>
            <person name="Cerqueira G."/>
            <person name="Feldgarden M."/>
            <person name="Courvalin P."/>
            <person name="Perichon B."/>
            <person name="Grillot-Courvalin C."/>
            <person name="Clermont D."/>
            <person name="Rocha E."/>
            <person name="Yoon E.-J."/>
            <person name="Nemec A."/>
            <person name="Walker B."/>
            <person name="Young S.K."/>
            <person name="Zeng Q."/>
            <person name="Gargeya S."/>
            <person name="Fitzgerald M."/>
            <person name="Haas B."/>
            <person name="Abouelleil A."/>
            <person name="Alvarado L."/>
            <person name="Arachchi H.M."/>
            <person name="Berlin A.M."/>
            <person name="Chapman S.B."/>
            <person name="Dewar J."/>
            <person name="Goldberg J."/>
            <person name="Griggs A."/>
            <person name="Gujja S."/>
            <person name="Hansen M."/>
            <person name="Howarth C."/>
            <person name="Imamovic A."/>
            <person name="Larimer J."/>
            <person name="McCowan C."/>
            <person name="Murphy C."/>
            <person name="Neiman D."/>
            <person name="Pearson M."/>
            <person name="Priest M."/>
            <person name="Roberts A."/>
            <person name="Saif S."/>
            <person name="Shea T."/>
            <person name="Sisk P."/>
            <person name="Sykes S."/>
            <person name="Wortman J."/>
            <person name="Nusbaum C."/>
            <person name="Birren B."/>
        </authorList>
    </citation>
    <scope>NUCLEOTIDE SEQUENCE [LARGE SCALE GENOMIC DNA]</scope>
    <source>
        <strain evidence="1 2">CIP 107464</strain>
    </source>
</reference>
<evidence type="ECO:0000313" key="2">
    <source>
        <dbReference type="Proteomes" id="UP000013117"/>
    </source>
</evidence>
<accession>N8ZNE4</accession>
<dbReference type="PATRIC" id="fig|1120926.3.peg.2229"/>
<dbReference type="OrthoDB" id="6676776at2"/>
<protein>
    <submittedName>
        <fullName evidence="1">Uncharacterized protein</fullName>
    </submittedName>
</protein>
<sequence>MNITYIEHQIAPRLEQDIYRFFTQVRFGSPTPPMTHDEHIQKIIEQTAQVLLAYFQDWNFLMFSHLESDCSFWITQFRNAYFAVLQQIDPCKYYFIPTAKHSAKWLTEHVLNKLKQFFATTGFHEALNKINGQYEKRVDHLRELYSEVSKLSVDAPDLKFYLSYSLGTELLQSVDQVIQSFRAFKKKLTSLPWFRAQVIFSYYHLIRDSTRNCYVIRFYLTFQKVFYCKEIDYSVDLLRLWQDITYGMGILLQIPNEETQHSNGNPFGFDPDGLFNFPEPKNPLDDLGDLPDKVTSVNEQMNKICITTRGFKIFNGKKW</sequence>
<dbReference type="STRING" id="202952.GCA_000747725_02304"/>